<dbReference type="Pfam" id="PF13411">
    <property type="entry name" value="MerR_1"/>
    <property type="match status" value="1"/>
</dbReference>
<dbReference type="PROSITE" id="PS50937">
    <property type="entry name" value="HTH_MERR_2"/>
    <property type="match status" value="1"/>
</dbReference>
<keyword evidence="7" id="KW-1185">Reference proteome</keyword>
<proteinExistence type="predicted"/>
<name>A0A7X2TEZ0_9FIRM</name>
<dbReference type="InterPro" id="IPR009061">
    <property type="entry name" value="DNA-bd_dom_put_sf"/>
</dbReference>
<organism evidence="6 7">
    <name type="scientific">Stecheria intestinalis</name>
    <dbReference type="NCBI Taxonomy" id="2606630"/>
    <lineage>
        <taxon>Bacteria</taxon>
        <taxon>Bacillati</taxon>
        <taxon>Bacillota</taxon>
        <taxon>Erysipelotrichia</taxon>
        <taxon>Erysipelotrichales</taxon>
        <taxon>Erysipelotrichaceae</taxon>
        <taxon>Stecheria</taxon>
    </lineage>
</organism>
<evidence type="ECO:0000256" key="3">
    <source>
        <dbReference type="ARBA" id="ARBA00023163"/>
    </source>
</evidence>
<dbReference type="AlphaFoldDB" id="A0A7X2TEZ0"/>
<evidence type="ECO:0000256" key="1">
    <source>
        <dbReference type="ARBA" id="ARBA00023015"/>
    </source>
</evidence>
<dbReference type="RefSeq" id="WP_154503517.1">
    <property type="nucleotide sequence ID" value="NZ_VUMN01000006.1"/>
</dbReference>
<keyword evidence="3" id="KW-0804">Transcription</keyword>
<evidence type="ECO:0000256" key="2">
    <source>
        <dbReference type="ARBA" id="ARBA00023125"/>
    </source>
</evidence>
<dbReference type="PANTHER" id="PTHR30204">
    <property type="entry name" value="REDOX-CYCLING DRUG-SENSING TRANSCRIPTIONAL ACTIVATOR SOXR"/>
    <property type="match status" value="1"/>
</dbReference>
<keyword evidence="2" id="KW-0238">DNA-binding</keyword>
<evidence type="ECO:0000259" key="5">
    <source>
        <dbReference type="PROSITE" id="PS50937"/>
    </source>
</evidence>
<gene>
    <name evidence="6" type="ORF">FYJ51_04025</name>
</gene>
<feature type="domain" description="HTH merR-type" evidence="5">
    <location>
        <begin position="1"/>
        <end position="68"/>
    </location>
</feature>
<dbReference type="SUPFAM" id="SSF46955">
    <property type="entry name" value="Putative DNA-binding domain"/>
    <property type="match status" value="1"/>
</dbReference>
<reference evidence="6 7" key="1">
    <citation type="submission" date="2019-08" db="EMBL/GenBank/DDBJ databases">
        <title>In-depth cultivation of the pig gut microbiome towards novel bacterial diversity and tailored functional studies.</title>
        <authorList>
            <person name="Wylensek D."/>
            <person name="Hitch T.C.A."/>
            <person name="Clavel T."/>
        </authorList>
    </citation>
    <scope>NUCLEOTIDE SEQUENCE [LARGE SCALE GENOMIC DNA]</scope>
    <source>
        <strain evidence="6 7">Oil+RF-744-GAM-WT-6</strain>
    </source>
</reference>
<dbReference type="EMBL" id="VUMN01000006">
    <property type="protein sequence ID" value="MSS58067.1"/>
    <property type="molecule type" value="Genomic_DNA"/>
</dbReference>
<dbReference type="SMART" id="SM00422">
    <property type="entry name" value="HTH_MERR"/>
    <property type="match status" value="1"/>
</dbReference>
<comment type="caution">
    <text evidence="6">The sequence shown here is derived from an EMBL/GenBank/DDBJ whole genome shotgun (WGS) entry which is preliminary data.</text>
</comment>
<dbReference type="GO" id="GO:0003677">
    <property type="term" value="F:DNA binding"/>
    <property type="evidence" value="ECO:0007669"/>
    <property type="project" value="UniProtKB-KW"/>
</dbReference>
<keyword evidence="1" id="KW-0805">Transcription regulation</keyword>
<keyword evidence="4" id="KW-0175">Coiled coil</keyword>
<feature type="coiled-coil region" evidence="4">
    <location>
        <begin position="75"/>
        <end position="109"/>
    </location>
</feature>
<protein>
    <submittedName>
        <fullName evidence="6">MerR family transcriptional regulator</fullName>
    </submittedName>
</protein>
<dbReference type="InterPro" id="IPR047057">
    <property type="entry name" value="MerR_fam"/>
</dbReference>
<dbReference type="GO" id="GO:0003700">
    <property type="term" value="F:DNA-binding transcription factor activity"/>
    <property type="evidence" value="ECO:0007669"/>
    <property type="project" value="InterPro"/>
</dbReference>
<dbReference type="Proteomes" id="UP000461880">
    <property type="component" value="Unassembled WGS sequence"/>
</dbReference>
<evidence type="ECO:0000256" key="4">
    <source>
        <dbReference type="SAM" id="Coils"/>
    </source>
</evidence>
<dbReference type="PANTHER" id="PTHR30204:SF94">
    <property type="entry name" value="HEAVY METAL-DEPENDENT TRANSCRIPTIONAL REGULATOR HI_0293-RELATED"/>
    <property type="match status" value="1"/>
</dbReference>
<dbReference type="Gene3D" id="1.10.1660.10">
    <property type="match status" value="1"/>
</dbReference>
<dbReference type="InterPro" id="IPR000551">
    <property type="entry name" value="MerR-type_HTH_dom"/>
</dbReference>
<evidence type="ECO:0000313" key="7">
    <source>
        <dbReference type="Proteomes" id="UP000461880"/>
    </source>
</evidence>
<sequence>MKVHDFALLTGINAETIRSYRLKGLIHPLRQKNGYYDYTIADFVELAYVRKMREFQVPLQNIQQIYQGTGNTELIGILEKEIAELNQQIAQLEKQVRFLELERQHVSESDYPSSEVQIMESTDEKIDYYDLEDIPKELLDSAGRYYLTQTPVIRIPKEVLNGSIEDRMIRIQTGLGTYLFMLEERGLPVSGHAVIVPHGTCLSMMVLLSNLEEMNLMQIAPMMQYAKDHSMKFLSDTTGYLARVERKDGKTLYHFRIRACIEIHERTRKAG</sequence>
<accession>A0A7X2TEZ0</accession>
<evidence type="ECO:0000313" key="6">
    <source>
        <dbReference type="EMBL" id="MSS58067.1"/>
    </source>
</evidence>
<dbReference type="CDD" id="cd00592">
    <property type="entry name" value="HTH_MerR-like"/>
    <property type="match status" value="1"/>
</dbReference>